<dbReference type="Proteomes" id="UP000011713">
    <property type="component" value="Unassembled WGS sequence"/>
</dbReference>
<accession>M4C1C6</accession>
<dbReference type="AlphaFoldDB" id="M4C1C6"/>
<dbReference type="InParanoid" id="M4C1C6"/>
<organism evidence="1 2">
    <name type="scientific">Hyaloperonospora arabidopsidis (strain Emoy2)</name>
    <name type="common">Downy mildew agent</name>
    <name type="synonym">Peronospora arabidopsidis</name>
    <dbReference type="NCBI Taxonomy" id="559515"/>
    <lineage>
        <taxon>Eukaryota</taxon>
        <taxon>Sar</taxon>
        <taxon>Stramenopiles</taxon>
        <taxon>Oomycota</taxon>
        <taxon>Peronosporomycetes</taxon>
        <taxon>Peronosporales</taxon>
        <taxon>Peronosporaceae</taxon>
        <taxon>Hyaloperonospora</taxon>
    </lineage>
</organism>
<protein>
    <submittedName>
        <fullName evidence="1">Uncharacterized protein</fullName>
    </submittedName>
</protein>
<dbReference type="VEuPathDB" id="FungiDB:HpaG812864"/>
<reference evidence="2" key="1">
    <citation type="journal article" date="2010" name="Science">
        <title>Signatures of adaptation to obligate biotrophy in the Hyaloperonospora arabidopsidis genome.</title>
        <authorList>
            <person name="Baxter L."/>
            <person name="Tripathy S."/>
            <person name="Ishaque N."/>
            <person name="Boot N."/>
            <person name="Cabral A."/>
            <person name="Kemen E."/>
            <person name="Thines M."/>
            <person name="Ah-Fong A."/>
            <person name="Anderson R."/>
            <person name="Badejoko W."/>
            <person name="Bittner-Eddy P."/>
            <person name="Boore J.L."/>
            <person name="Chibucos M.C."/>
            <person name="Coates M."/>
            <person name="Dehal P."/>
            <person name="Delehaunty K."/>
            <person name="Dong S."/>
            <person name="Downton P."/>
            <person name="Dumas B."/>
            <person name="Fabro G."/>
            <person name="Fronick C."/>
            <person name="Fuerstenberg S.I."/>
            <person name="Fulton L."/>
            <person name="Gaulin E."/>
            <person name="Govers F."/>
            <person name="Hughes L."/>
            <person name="Humphray S."/>
            <person name="Jiang R.H."/>
            <person name="Judelson H."/>
            <person name="Kamoun S."/>
            <person name="Kyung K."/>
            <person name="Meijer H."/>
            <person name="Minx P."/>
            <person name="Morris P."/>
            <person name="Nelson J."/>
            <person name="Phuntumart V."/>
            <person name="Qutob D."/>
            <person name="Rehmany A."/>
            <person name="Rougon-Cardoso A."/>
            <person name="Ryden P."/>
            <person name="Torto-Alalibo T."/>
            <person name="Studholme D."/>
            <person name="Wang Y."/>
            <person name="Win J."/>
            <person name="Wood J."/>
            <person name="Clifton S.W."/>
            <person name="Rogers J."/>
            <person name="Van den Ackerveken G."/>
            <person name="Jones J.D."/>
            <person name="McDowell J.M."/>
            <person name="Beynon J."/>
            <person name="Tyler B.M."/>
        </authorList>
    </citation>
    <scope>NUCLEOTIDE SEQUENCE [LARGE SCALE GENOMIC DNA]</scope>
    <source>
        <strain evidence="2">Emoy2</strain>
    </source>
</reference>
<proteinExistence type="predicted"/>
<dbReference type="EMBL" id="JH598091">
    <property type="status" value="NOT_ANNOTATED_CDS"/>
    <property type="molecule type" value="Genomic_DNA"/>
</dbReference>
<evidence type="ECO:0000313" key="2">
    <source>
        <dbReference type="Proteomes" id="UP000011713"/>
    </source>
</evidence>
<dbReference type="EnsemblProtists" id="HpaT812864">
    <property type="protein sequence ID" value="HpaP812864"/>
    <property type="gene ID" value="HpaG812864"/>
</dbReference>
<name>M4C1C6_HYAAE</name>
<evidence type="ECO:0000313" key="1">
    <source>
        <dbReference type="EnsemblProtists" id="HpaP812864"/>
    </source>
</evidence>
<keyword evidence="2" id="KW-1185">Reference proteome</keyword>
<dbReference type="HOGENOM" id="CLU_2563298_0_0_1"/>
<reference evidence="1" key="2">
    <citation type="submission" date="2015-06" db="UniProtKB">
        <authorList>
            <consortium name="EnsemblProtists"/>
        </authorList>
    </citation>
    <scope>IDENTIFICATION</scope>
    <source>
        <strain evidence="1">Emoy2</strain>
    </source>
</reference>
<sequence>MHGSVVAVVALSLNVGKARDETQRLQADLAQHIVVDIVIQSQVHLLNPGALILEVLEAASAVTHHRANLKKEYSSVSPRCKS</sequence>